<gene>
    <name evidence="2" type="ORF">SACC_27870</name>
</gene>
<dbReference type="Proteomes" id="UP001319921">
    <property type="component" value="Chromosome"/>
</dbReference>
<proteinExistence type="predicted"/>
<keyword evidence="1" id="KW-0812">Transmembrane</keyword>
<dbReference type="AlphaFoldDB" id="A0AAQ4CVD9"/>
<feature type="transmembrane region" description="Helical" evidence="1">
    <location>
        <begin position="34"/>
        <end position="52"/>
    </location>
</feature>
<accession>A0AAQ4CVD9</accession>
<keyword evidence="1" id="KW-1133">Transmembrane helix</keyword>
<protein>
    <submittedName>
        <fullName evidence="2">Uncharacterized protein</fullName>
    </submittedName>
</protein>
<evidence type="ECO:0000313" key="3">
    <source>
        <dbReference type="Proteomes" id="UP001319921"/>
    </source>
</evidence>
<keyword evidence="1" id="KW-0472">Membrane</keyword>
<organism evidence="2 3">
    <name type="scientific">Saccharolobus caldissimus</name>
    <dbReference type="NCBI Taxonomy" id="1702097"/>
    <lineage>
        <taxon>Archaea</taxon>
        <taxon>Thermoproteota</taxon>
        <taxon>Thermoprotei</taxon>
        <taxon>Sulfolobales</taxon>
        <taxon>Sulfolobaceae</taxon>
        <taxon>Saccharolobus</taxon>
    </lineage>
</organism>
<dbReference type="KEGG" id="scas:SACC_27870"/>
<sequence length="72" mass="8553">MLMLSLIALNREVIDADSRLNNLNARTNEIRNKYILYIIIMYLFDFMGRIIAHNNSNIYKNTVNLKILFNFN</sequence>
<reference evidence="2 3" key="1">
    <citation type="journal article" date="2022" name="Microbiol. Resour. Announc.">
        <title>Complete Genome Sequence of the Hyperthermophilic and Acidophilic Archaeon Saccharolobus caldissimus Strain HS-3T.</title>
        <authorList>
            <person name="Sakai H.D."/>
            <person name="Kurosawa N."/>
        </authorList>
    </citation>
    <scope>NUCLEOTIDE SEQUENCE [LARGE SCALE GENOMIC DNA]</scope>
    <source>
        <strain evidence="2 3">JCM32116</strain>
    </source>
</reference>
<dbReference type="EMBL" id="AP025226">
    <property type="protein sequence ID" value="BDB99770.1"/>
    <property type="molecule type" value="Genomic_DNA"/>
</dbReference>
<keyword evidence="3" id="KW-1185">Reference proteome</keyword>
<evidence type="ECO:0000256" key="1">
    <source>
        <dbReference type="SAM" id="Phobius"/>
    </source>
</evidence>
<name>A0AAQ4CVD9_9CREN</name>
<evidence type="ECO:0000313" key="2">
    <source>
        <dbReference type="EMBL" id="BDB99770.1"/>
    </source>
</evidence>